<comment type="subcellular location">
    <subcellularLocation>
        <location evidence="1">Cell membrane</location>
        <topology evidence="1">Single-pass membrane protein</topology>
    </subcellularLocation>
</comment>
<evidence type="ECO:0000256" key="4">
    <source>
        <dbReference type="ARBA" id="ARBA00022527"/>
    </source>
</evidence>
<comment type="catalytic activity">
    <reaction evidence="12">
        <text>L-threonyl-[protein] + ATP = O-phospho-L-threonyl-[protein] + ADP + H(+)</text>
        <dbReference type="Rhea" id="RHEA:46608"/>
        <dbReference type="Rhea" id="RHEA-COMP:11060"/>
        <dbReference type="Rhea" id="RHEA-COMP:11605"/>
        <dbReference type="ChEBI" id="CHEBI:15378"/>
        <dbReference type="ChEBI" id="CHEBI:30013"/>
        <dbReference type="ChEBI" id="CHEBI:30616"/>
        <dbReference type="ChEBI" id="CHEBI:61977"/>
        <dbReference type="ChEBI" id="CHEBI:456216"/>
        <dbReference type="EC" id="2.7.11.1"/>
    </reaction>
</comment>
<accession>A0A8T1NV77</accession>
<evidence type="ECO:0000256" key="2">
    <source>
        <dbReference type="ARBA" id="ARBA00012513"/>
    </source>
</evidence>
<evidence type="ECO:0000256" key="7">
    <source>
        <dbReference type="ARBA" id="ARBA00022741"/>
    </source>
</evidence>
<evidence type="ECO:0000256" key="8">
    <source>
        <dbReference type="ARBA" id="ARBA00022777"/>
    </source>
</evidence>
<keyword evidence="7" id="KW-0547">Nucleotide-binding</keyword>
<keyword evidence="11 14" id="KW-0472">Membrane</keyword>
<evidence type="ECO:0000256" key="10">
    <source>
        <dbReference type="ARBA" id="ARBA00022989"/>
    </source>
</evidence>
<evidence type="ECO:0000256" key="13">
    <source>
        <dbReference type="ARBA" id="ARBA00048679"/>
    </source>
</evidence>
<sequence length="399" mass="44640">MWFLGFSTNNKRSFWVIGVIVLMIFLAMVLKRWLVYLESRANECSKRKLDGQNPHHGLNSSCLCIARGLCYPGHVIRTYALEELRTATREFNIRIGIGATSFVYLVELGNGRFGAVKRLMEERGGSEKIFLDEVSVLLRISHPNLVGLLGFCSEKAGEQLLLLEYVPNKSLFDKMHTYHGQLSGTLTCFPQSSFAVDIPCTFARIFLARHRRIALAVLKSKSSQSLSLILDLLISPVTLVPVLTSCQLVNNNHVKLADFGRCKLGYDTKLGSQTPTTVKGSFGYVDPHYLNTGLVSGKSDVYSFEVLLLELITNLKSTQGSVTHAGWTEDYRKINDIEVLTKMLDPKLNGNADLEQLRVLINIANLALLENSEGRPDMSYIVDRISSCMEYQLQPELPV</sequence>
<evidence type="ECO:0000256" key="6">
    <source>
        <dbReference type="ARBA" id="ARBA00022692"/>
    </source>
</evidence>
<keyword evidence="9" id="KW-0067">ATP-binding</keyword>
<protein>
    <recommendedName>
        <fullName evidence="2">non-specific serine/threonine protein kinase</fullName>
        <ecNumber evidence="2">2.7.11.1</ecNumber>
    </recommendedName>
</protein>
<feature type="transmembrane region" description="Helical" evidence="14">
    <location>
        <begin position="12"/>
        <end position="30"/>
    </location>
</feature>
<dbReference type="EMBL" id="CM031820">
    <property type="protein sequence ID" value="KAG6633551.1"/>
    <property type="molecule type" value="Genomic_DNA"/>
</dbReference>
<comment type="caution">
    <text evidence="16">The sequence shown here is derived from an EMBL/GenBank/DDBJ whole genome shotgun (WGS) entry which is preliminary data.</text>
</comment>
<dbReference type="Pfam" id="PF00069">
    <property type="entry name" value="Pkinase"/>
    <property type="match status" value="1"/>
</dbReference>
<dbReference type="PROSITE" id="PS50011">
    <property type="entry name" value="PROTEIN_KINASE_DOM"/>
    <property type="match status" value="1"/>
</dbReference>
<evidence type="ECO:0000256" key="3">
    <source>
        <dbReference type="ARBA" id="ARBA00022475"/>
    </source>
</evidence>
<keyword evidence="6 14" id="KW-0812">Transmembrane</keyword>
<keyword evidence="4" id="KW-0723">Serine/threonine-protein kinase</keyword>
<name>A0A8T1NV77_CARIL</name>
<evidence type="ECO:0000259" key="15">
    <source>
        <dbReference type="PROSITE" id="PS50011"/>
    </source>
</evidence>
<dbReference type="InterPro" id="IPR047117">
    <property type="entry name" value="PERK1-13-like"/>
</dbReference>
<evidence type="ECO:0000256" key="1">
    <source>
        <dbReference type="ARBA" id="ARBA00004162"/>
    </source>
</evidence>
<dbReference type="PANTHER" id="PTHR47982:SF55">
    <property type="entry name" value="PROTEIN KINASE DOMAIN-CONTAINING PROTEIN"/>
    <property type="match status" value="1"/>
</dbReference>
<keyword evidence="17" id="KW-1185">Reference proteome</keyword>
<dbReference type="InterPro" id="IPR001245">
    <property type="entry name" value="Ser-Thr/Tyr_kinase_cat_dom"/>
</dbReference>
<dbReference type="Pfam" id="PF07714">
    <property type="entry name" value="PK_Tyr_Ser-Thr"/>
    <property type="match status" value="1"/>
</dbReference>
<dbReference type="GO" id="GO:0004674">
    <property type="term" value="F:protein serine/threonine kinase activity"/>
    <property type="evidence" value="ECO:0007669"/>
    <property type="project" value="UniProtKB-KW"/>
</dbReference>
<keyword evidence="3" id="KW-1003">Cell membrane</keyword>
<dbReference type="Proteomes" id="UP000811609">
    <property type="component" value="Chromosome 12"/>
</dbReference>
<comment type="catalytic activity">
    <reaction evidence="13">
        <text>L-seryl-[protein] + ATP = O-phospho-L-seryl-[protein] + ADP + H(+)</text>
        <dbReference type="Rhea" id="RHEA:17989"/>
        <dbReference type="Rhea" id="RHEA-COMP:9863"/>
        <dbReference type="Rhea" id="RHEA-COMP:11604"/>
        <dbReference type="ChEBI" id="CHEBI:15378"/>
        <dbReference type="ChEBI" id="CHEBI:29999"/>
        <dbReference type="ChEBI" id="CHEBI:30616"/>
        <dbReference type="ChEBI" id="CHEBI:83421"/>
        <dbReference type="ChEBI" id="CHEBI:456216"/>
        <dbReference type="EC" id="2.7.11.1"/>
    </reaction>
</comment>
<evidence type="ECO:0000256" key="5">
    <source>
        <dbReference type="ARBA" id="ARBA00022679"/>
    </source>
</evidence>
<dbReference type="GO" id="GO:0005524">
    <property type="term" value="F:ATP binding"/>
    <property type="evidence" value="ECO:0007669"/>
    <property type="project" value="UniProtKB-KW"/>
</dbReference>
<reference evidence="16" key="1">
    <citation type="submission" date="2020-12" db="EMBL/GenBank/DDBJ databases">
        <title>WGS assembly of Carya illinoinensis cv. Pawnee.</title>
        <authorList>
            <person name="Platts A."/>
            <person name="Shu S."/>
            <person name="Wright S."/>
            <person name="Barry K."/>
            <person name="Edger P."/>
            <person name="Pires J.C."/>
            <person name="Schmutz J."/>
        </authorList>
    </citation>
    <scope>NUCLEOTIDE SEQUENCE</scope>
    <source>
        <tissue evidence="16">Leaf</tissue>
    </source>
</reference>
<evidence type="ECO:0000256" key="11">
    <source>
        <dbReference type="ARBA" id="ARBA00023136"/>
    </source>
</evidence>
<evidence type="ECO:0000313" key="17">
    <source>
        <dbReference type="Proteomes" id="UP000811609"/>
    </source>
</evidence>
<keyword evidence="8" id="KW-0418">Kinase</keyword>
<keyword evidence="5" id="KW-0808">Transferase</keyword>
<evidence type="ECO:0000256" key="9">
    <source>
        <dbReference type="ARBA" id="ARBA00022840"/>
    </source>
</evidence>
<evidence type="ECO:0000256" key="12">
    <source>
        <dbReference type="ARBA" id="ARBA00047899"/>
    </source>
</evidence>
<dbReference type="GO" id="GO:0005886">
    <property type="term" value="C:plasma membrane"/>
    <property type="evidence" value="ECO:0007669"/>
    <property type="project" value="UniProtKB-SubCell"/>
</dbReference>
<feature type="domain" description="Protein kinase" evidence="15">
    <location>
        <begin position="89"/>
        <end position="397"/>
    </location>
</feature>
<organism evidence="16 17">
    <name type="scientific">Carya illinoinensis</name>
    <name type="common">Pecan</name>
    <dbReference type="NCBI Taxonomy" id="32201"/>
    <lineage>
        <taxon>Eukaryota</taxon>
        <taxon>Viridiplantae</taxon>
        <taxon>Streptophyta</taxon>
        <taxon>Embryophyta</taxon>
        <taxon>Tracheophyta</taxon>
        <taxon>Spermatophyta</taxon>
        <taxon>Magnoliopsida</taxon>
        <taxon>eudicotyledons</taxon>
        <taxon>Gunneridae</taxon>
        <taxon>Pentapetalae</taxon>
        <taxon>rosids</taxon>
        <taxon>fabids</taxon>
        <taxon>Fagales</taxon>
        <taxon>Juglandaceae</taxon>
        <taxon>Carya</taxon>
    </lineage>
</organism>
<keyword evidence="10 14" id="KW-1133">Transmembrane helix</keyword>
<evidence type="ECO:0000256" key="14">
    <source>
        <dbReference type="SAM" id="Phobius"/>
    </source>
</evidence>
<dbReference type="InterPro" id="IPR000719">
    <property type="entry name" value="Prot_kinase_dom"/>
</dbReference>
<dbReference type="PANTHER" id="PTHR47982">
    <property type="entry name" value="PROLINE-RICH RECEPTOR-LIKE PROTEIN KINASE PERK4"/>
    <property type="match status" value="1"/>
</dbReference>
<dbReference type="EC" id="2.7.11.1" evidence="2"/>
<proteinExistence type="predicted"/>
<evidence type="ECO:0000313" key="16">
    <source>
        <dbReference type="EMBL" id="KAG6633551.1"/>
    </source>
</evidence>
<dbReference type="AlphaFoldDB" id="A0A8T1NV77"/>
<gene>
    <name evidence="16" type="ORF">CIPAW_12G055300</name>
</gene>